<dbReference type="EMBL" id="JAMXLR010000087">
    <property type="protein sequence ID" value="MCO6047014.1"/>
    <property type="molecule type" value="Genomic_DNA"/>
</dbReference>
<accession>A0A9X2FHL6</accession>
<reference evidence="3" key="1">
    <citation type="submission" date="2022-06" db="EMBL/GenBank/DDBJ databases">
        <title>Aeoliella straminimaris, a novel planctomycete from sediments.</title>
        <authorList>
            <person name="Vitorino I.R."/>
            <person name="Lage O.M."/>
        </authorList>
    </citation>
    <scope>NUCLEOTIDE SEQUENCE</scope>
    <source>
        <strain evidence="3">ICT_H6.2</strain>
    </source>
</reference>
<feature type="domain" description="YprB ribonuclease H-like" evidence="2">
    <location>
        <begin position="115"/>
        <end position="280"/>
    </location>
</feature>
<keyword evidence="4" id="KW-1185">Reference proteome</keyword>
<protein>
    <submittedName>
        <fullName evidence="3">Ribonuclease H-like domain-containing protein</fullName>
    </submittedName>
</protein>
<dbReference type="InterPro" id="IPR012337">
    <property type="entry name" value="RNaseH-like_sf"/>
</dbReference>
<evidence type="ECO:0000313" key="3">
    <source>
        <dbReference type="EMBL" id="MCO6047014.1"/>
    </source>
</evidence>
<dbReference type="Pfam" id="PF13482">
    <property type="entry name" value="RNase_H_2"/>
    <property type="match status" value="1"/>
</dbReference>
<dbReference type="GO" id="GO:0003676">
    <property type="term" value="F:nucleic acid binding"/>
    <property type="evidence" value="ECO:0007669"/>
    <property type="project" value="InterPro"/>
</dbReference>
<evidence type="ECO:0000259" key="2">
    <source>
        <dbReference type="Pfam" id="PF13482"/>
    </source>
</evidence>
<dbReference type="PANTHER" id="PTHR38462:SF1">
    <property type="entry name" value="YPRB RIBONUCLEASE H-LIKE DOMAIN-CONTAINING PROTEIN"/>
    <property type="match status" value="1"/>
</dbReference>
<dbReference type="SUPFAM" id="SSF53098">
    <property type="entry name" value="Ribonuclease H-like"/>
    <property type="match status" value="1"/>
</dbReference>
<evidence type="ECO:0000313" key="4">
    <source>
        <dbReference type="Proteomes" id="UP001155241"/>
    </source>
</evidence>
<evidence type="ECO:0000256" key="1">
    <source>
        <dbReference type="SAM" id="MobiDB-lite"/>
    </source>
</evidence>
<proteinExistence type="predicted"/>
<dbReference type="Proteomes" id="UP001155241">
    <property type="component" value="Unassembled WGS sequence"/>
</dbReference>
<dbReference type="AlphaFoldDB" id="A0A9X2FHL6"/>
<dbReference type="Gene3D" id="3.30.420.10">
    <property type="entry name" value="Ribonuclease H-like superfamily/Ribonuclease H"/>
    <property type="match status" value="1"/>
</dbReference>
<dbReference type="InterPro" id="IPR038720">
    <property type="entry name" value="YprB_RNase_H-like_dom"/>
</dbReference>
<dbReference type="InterPro" id="IPR036397">
    <property type="entry name" value="RNaseH_sf"/>
</dbReference>
<gene>
    <name evidence="3" type="ORF">NG895_24205</name>
</gene>
<feature type="region of interest" description="Disordered" evidence="1">
    <location>
        <begin position="23"/>
        <end position="45"/>
    </location>
</feature>
<organism evidence="3 4">
    <name type="scientific">Aeoliella straminimaris</name>
    <dbReference type="NCBI Taxonomy" id="2954799"/>
    <lineage>
        <taxon>Bacteria</taxon>
        <taxon>Pseudomonadati</taxon>
        <taxon>Planctomycetota</taxon>
        <taxon>Planctomycetia</taxon>
        <taxon>Pirellulales</taxon>
        <taxon>Lacipirellulaceae</taxon>
        <taxon>Aeoliella</taxon>
    </lineage>
</organism>
<sequence length="283" mass="32158">MLDESLRQRLEALNRERIPAPAVRTRPTAPPQVPKLRRVDPPHTKKQQALFERGEVVSNERGTHLAVRVPIAELWPEGDGLLHARHEQLAQAVDFESADVRQSFVQSFPSRFLGLDLETCGLSGSALFLVGLVRSCDDQFVVELLFARNYAEEAAVLCSLGERLSATDTLVTFNGKSFDWPMVSDRWRRYLLDRQSPLPDLVHYDVLHHARRKWRTTLPDCKLQTIERMICRRSRTGDIAGHLIPGAYDHYVQTGKTTEMEQVLYHNAIDLVTLLDVAMRLAG</sequence>
<dbReference type="PANTHER" id="PTHR38462">
    <property type="entry name" value="EXONUCLEASE-LIKE PROTEIN"/>
    <property type="match status" value="1"/>
</dbReference>
<comment type="caution">
    <text evidence="3">The sequence shown here is derived from an EMBL/GenBank/DDBJ whole genome shotgun (WGS) entry which is preliminary data.</text>
</comment>
<dbReference type="RefSeq" id="WP_252855127.1">
    <property type="nucleotide sequence ID" value="NZ_JAMXLR010000087.1"/>
</dbReference>
<name>A0A9X2FHL6_9BACT</name>